<reference evidence="2" key="2">
    <citation type="submission" date="2020-09" db="EMBL/GenBank/DDBJ databases">
        <authorList>
            <person name="Sun Q."/>
            <person name="Zhou Y."/>
        </authorList>
    </citation>
    <scope>NUCLEOTIDE SEQUENCE</scope>
    <source>
        <strain evidence="2">CGMCC 1.12195</strain>
    </source>
</reference>
<evidence type="ECO:0000256" key="1">
    <source>
        <dbReference type="SAM" id="SignalP"/>
    </source>
</evidence>
<reference evidence="2" key="1">
    <citation type="journal article" date="2014" name="Int. J. Syst. Evol. Microbiol.">
        <title>Complete genome sequence of Corynebacterium casei LMG S-19264T (=DSM 44701T), isolated from a smear-ripened cheese.</title>
        <authorList>
            <consortium name="US DOE Joint Genome Institute (JGI-PGF)"/>
            <person name="Walter F."/>
            <person name="Albersmeier A."/>
            <person name="Kalinowski J."/>
            <person name="Ruckert C."/>
        </authorList>
    </citation>
    <scope>NUCLEOTIDE SEQUENCE</scope>
    <source>
        <strain evidence="2">CGMCC 1.12195</strain>
    </source>
</reference>
<keyword evidence="3" id="KW-1185">Reference proteome</keyword>
<protein>
    <recommendedName>
        <fullName evidence="4">WG containing repeat-containing protein</fullName>
    </recommendedName>
</protein>
<feature type="chain" id="PRO_5037689267" description="WG containing repeat-containing protein" evidence="1">
    <location>
        <begin position="24"/>
        <end position="850"/>
    </location>
</feature>
<sequence length="850" mass="95848">MTILTMKLLLPFFFALCCLGVAAQEVVEVPRSTANPDKRIASQFSSGFAAVQVNGKLFYIDTLGKKAFDSIDEQDAAKLGNEHSINEYESHRLQYPEAMPKPVVKVWKDGSAGLLTPNGAWLLPTEYADIDVRFPEAWKVRQQGKESYYGKAGLLLPFFDEVGYLDGEHFDVRDGDRWGIYSYDAKKMVVPMVYEKFDYCGGCGRKPAYVYAQSEGKWGVVDFRGKVLIDFEYDHEHWGMRGDEWVQSFAKDGQKLLIHIPTRSTYPLTTDARYQFLPGSMLAYAKGGKFGIIDKNGQQCLPAEYDSIHLPNDDNYLGYSGSYTLIEKSGKKGVFRDGAVLFQPEWDEVMVYDDFFVLTKDGKSSLWDAGKRQLVPPSFSEIMHLNDYFYSSGSKGITVFKLKDRALYGLYFTETDALVKPAYHSIELVDRDESEGEEVIECTRQGRKALYSLQGEELLPLHYHDWDPWYDSGTLLQVQLNDKLGLYDWRQRKEVLPCAYDHLERLDKSNYVVSEVGDYGSRTKEIRNEKGEVLLNDQYNNVEAVGDGWYLLTADGNVGLGAQLFNSQTGTIQGMEWTYVWNLETPNLLLVSQDGQTGSLYDVAKANLLDGKYDVSNYSDPYAAAEGTDTPYPLLLQFQHGIAAIRAGNKIGFVDSLGRQFIAPQYDAVTLFNTNGVAAVAKLRSVTDAWGRQVDRLTYRFVASSGATLSKVEYPALSAYFLDLDFFLGDYLIIRKESPEGSGVLMGLEDRHGNTILNPEYNTIDILNGGQYFLLQQGQRFGIADKGGKIVLPVKFENMLINRYALGNELIFPLLCKQPSGWMYYTREGYTLTVAGMTDSDVFEINQSIW</sequence>
<dbReference type="PANTHER" id="PTHR37841">
    <property type="entry name" value="GLR2918 PROTEIN"/>
    <property type="match status" value="1"/>
</dbReference>
<dbReference type="Pfam" id="PF14903">
    <property type="entry name" value="WG_beta_rep"/>
    <property type="match status" value="2"/>
</dbReference>
<dbReference type="AlphaFoldDB" id="A0A917HWL1"/>
<dbReference type="InterPro" id="IPR032774">
    <property type="entry name" value="WG_beta_rep"/>
</dbReference>
<dbReference type="EMBL" id="BMER01000003">
    <property type="protein sequence ID" value="GGG94224.1"/>
    <property type="molecule type" value="Genomic_DNA"/>
</dbReference>
<dbReference type="Proteomes" id="UP000660862">
    <property type="component" value="Unassembled WGS sequence"/>
</dbReference>
<name>A0A917HWL1_9SPHI</name>
<dbReference type="PANTHER" id="PTHR37841:SF1">
    <property type="entry name" value="DUF3298 DOMAIN-CONTAINING PROTEIN"/>
    <property type="match status" value="1"/>
</dbReference>
<organism evidence="2 3">
    <name type="scientific">Parapedobacter pyrenivorans</name>
    <dbReference type="NCBI Taxonomy" id="1305674"/>
    <lineage>
        <taxon>Bacteria</taxon>
        <taxon>Pseudomonadati</taxon>
        <taxon>Bacteroidota</taxon>
        <taxon>Sphingobacteriia</taxon>
        <taxon>Sphingobacteriales</taxon>
        <taxon>Sphingobacteriaceae</taxon>
        <taxon>Parapedobacter</taxon>
    </lineage>
</organism>
<keyword evidence="1" id="KW-0732">Signal</keyword>
<accession>A0A917HWL1</accession>
<feature type="signal peptide" evidence="1">
    <location>
        <begin position="1"/>
        <end position="23"/>
    </location>
</feature>
<gene>
    <name evidence="2" type="ORF">GCM10007415_31640</name>
</gene>
<evidence type="ECO:0008006" key="4">
    <source>
        <dbReference type="Google" id="ProtNLM"/>
    </source>
</evidence>
<comment type="caution">
    <text evidence="2">The sequence shown here is derived from an EMBL/GenBank/DDBJ whole genome shotgun (WGS) entry which is preliminary data.</text>
</comment>
<proteinExistence type="predicted"/>
<evidence type="ECO:0000313" key="3">
    <source>
        <dbReference type="Proteomes" id="UP000660862"/>
    </source>
</evidence>
<evidence type="ECO:0000313" key="2">
    <source>
        <dbReference type="EMBL" id="GGG94224.1"/>
    </source>
</evidence>